<dbReference type="Proteomes" id="UP000219020">
    <property type="component" value="Unassembled WGS sequence"/>
</dbReference>
<feature type="transmembrane region" description="Helical" evidence="1">
    <location>
        <begin position="21"/>
        <end position="40"/>
    </location>
</feature>
<accession>A0A2A5T2B6</accession>
<reference evidence="3" key="1">
    <citation type="submission" date="2017-04" db="EMBL/GenBank/DDBJ databases">
        <title>Genome evolution of the luminous symbionts of deep sea anglerfish.</title>
        <authorList>
            <person name="Hendry T.A."/>
        </authorList>
    </citation>
    <scope>NUCLEOTIDE SEQUENCE [LARGE SCALE GENOMIC DNA]</scope>
</reference>
<organism evidence="2 3">
    <name type="scientific">Candidatus Enterovibrio escicola</name>
    <dbReference type="NCBI Taxonomy" id="1927127"/>
    <lineage>
        <taxon>Bacteria</taxon>
        <taxon>Pseudomonadati</taxon>
        <taxon>Pseudomonadota</taxon>
        <taxon>Gammaproteobacteria</taxon>
        <taxon>Vibrionales</taxon>
        <taxon>Vibrionaceae</taxon>
        <taxon>Enterovibrio</taxon>
    </lineage>
</organism>
<dbReference type="EMBL" id="NBYY01000022">
    <property type="protein sequence ID" value="PCS22313.1"/>
    <property type="molecule type" value="Genomic_DNA"/>
</dbReference>
<proteinExistence type="predicted"/>
<evidence type="ECO:0000313" key="3">
    <source>
        <dbReference type="Proteomes" id="UP000219020"/>
    </source>
</evidence>
<comment type="caution">
    <text evidence="2">The sequence shown here is derived from an EMBL/GenBank/DDBJ whole genome shotgun (WGS) entry which is preliminary data.</text>
</comment>
<name>A0A2A5T2B6_9GAMM</name>
<protein>
    <submittedName>
        <fullName evidence="2">Uncharacterized protein</fullName>
    </submittedName>
</protein>
<keyword evidence="1" id="KW-0472">Membrane</keyword>
<dbReference type="AlphaFoldDB" id="A0A2A5T2B6"/>
<evidence type="ECO:0000313" key="2">
    <source>
        <dbReference type="EMBL" id="PCS22313.1"/>
    </source>
</evidence>
<keyword evidence="3" id="KW-1185">Reference proteome</keyword>
<gene>
    <name evidence="2" type="ORF">BTN49_2042</name>
</gene>
<sequence length="44" mass="5001">MVTLLATVNVKCRFYQQIKRLKTIVSILVDTTAIVALHVAPEFR</sequence>
<keyword evidence="1" id="KW-0812">Transmembrane</keyword>
<evidence type="ECO:0000256" key="1">
    <source>
        <dbReference type="SAM" id="Phobius"/>
    </source>
</evidence>
<keyword evidence="1" id="KW-1133">Transmembrane helix</keyword>